<dbReference type="AlphaFoldDB" id="A0A9E3HCD5"/>
<proteinExistence type="predicted"/>
<evidence type="ECO:0000313" key="2">
    <source>
        <dbReference type="EMBL" id="MBW4434813.1"/>
    </source>
</evidence>
<protein>
    <submittedName>
        <fullName evidence="2">Uncharacterized protein</fullName>
    </submittedName>
</protein>
<name>A0A9E3HCD5_9NOST</name>
<feature type="region of interest" description="Disordered" evidence="1">
    <location>
        <begin position="30"/>
        <end position="51"/>
    </location>
</feature>
<accession>A0A9E3HCD5</accession>
<dbReference type="EMBL" id="JAHHHW010000143">
    <property type="protein sequence ID" value="MBW4434813.1"/>
    <property type="molecule type" value="Genomic_DNA"/>
</dbReference>
<reference evidence="2" key="2">
    <citation type="journal article" date="2022" name="Microbiol. Resour. Announc.">
        <title>Metagenome Sequencing to Explore Phylogenomics of Terrestrial Cyanobacteria.</title>
        <authorList>
            <person name="Ward R.D."/>
            <person name="Stajich J.E."/>
            <person name="Johansen J.R."/>
            <person name="Huntemann M."/>
            <person name="Clum A."/>
            <person name="Foster B."/>
            <person name="Foster B."/>
            <person name="Roux S."/>
            <person name="Palaniappan K."/>
            <person name="Varghese N."/>
            <person name="Mukherjee S."/>
            <person name="Reddy T.B.K."/>
            <person name="Daum C."/>
            <person name="Copeland A."/>
            <person name="Chen I.A."/>
            <person name="Ivanova N.N."/>
            <person name="Kyrpides N.C."/>
            <person name="Shapiro N."/>
            <person name="Eloe-Fadrosh E.A."/>
            <person name="Pietrasiak N."/>
        </authorList>
    </citation>
    <scope>NUCLEOTIDE SEQUENCE</scope>
    <source>
        <strain evidence="2">HA4357-MV3</strain>
    </source>
</reference>
<gene>
    <name evidence="2" type="ORF">KME28_24645</name>
</gene>
<comment type="caution">
    <text evidence="2">The sequence shown here is derived from an EMBL/GenBank/DDBJ whole genome shotgun (WGS) entry which is preliminary data.</text>
</comment>
<sequence>MMSFLLQFFDLIGRVEDQIYSVQWSDRSNRGRTNLHRTHSHTHQEPQRQKSAYWECRTDDGIAQLNSLAFGQLLVAT</sequence>
<dbReference type="Proteomes" id="UP000813215">
    <property type="component" value="Unassembled WGS sequence"/>
</dbReference>
<evidence type="ECO:0000313" key="3">
    <source>
        <dbReference type="Proteomes" id="UP000813215"/>
    </source>
</evidence>
<reference evidence="2" key="1">
    <citation type="submission" date="2021-05" db="EMBL/GenBank/DDBJ databases">
        <authorList>
            <person name="Pietrasiak N."/>
            <person name="Ward R."/>
            <person name="Stajich J.E."/>
            <person name="Kurbessoian T."/>
        </authorList>
    </citation>
    <scope>NUCLEOTIDE SEQUENCE</scope>
    <source>
        <strain evidence="2">HA4357-MV3</strain>
    </source>
</reference>
<evidence type="ECO:0000256" key="1">
    <source>
        <dbReference type="SAM" id="MobiDB-lite"/>
    </source>
</evidence>
<organism evidence="2 3">
    <name type="scientific">Pelatocladus maniniholoensis HA4357-MV3</name>
    <dbReference type="NCBI Taxonomy" id="1117104"/>
    <lineage>
        <taxon>Bacteria</taxon>
        <taxon>Bacillati</taxon>
        <taxon>Cyanobacteriota</taxon>
        <taxon>Cyanophyceae</taxon>
        <taxon>Nostocales</taxon>
        <taxon>Nostocaceae</taxon>
        <taxon>Pelatocladus</taxon>
    </lineage>
</organism>